<dbReference type="InterPro" id="IPR024858">
    <property type="entry name" value="GOLGA"/>
</dbReference>
<evidence type="ECO:0000256" key="2">
    <source>
        <dbReference type="SAM" id="Coils"/>
    </source>
</evidence>
<dbReference type="PANTHER" id="PTHR10881">
    <property type="entry name" value="GOLGIN SUBFAMILY A MEMBER-RELATED"/>
    <property type="match status" value="1"/>
</dbReference>
<dbReference type="Proteomes" id="UP001461498">
    <property type="component" value="Unassembled WGS sequence"/>
</dbReference>
<dbReference type="GO" id="GO:0032580">
    <property type="term" value="C:Golgi cisterna membrane"/>
    <property type="evidence" value="ECO:0007669"/>
    <property type="project" value="TreeGrafter"/>
</dbReference>
<feature type="domain" description="Golgin subfamily A conserved" evidence="4">
    <location>
        <begin position="596"/>
        <end position="709"/>
    </location>
</feature>
<dbReference type="PANTHER" id="PTHR10881:SF46">
    <property type="entry name" value="GOLGIN SUBFAMILY A MEMBER 2"/>
    <property type="match status" value="1"/>
</dbReference>
<evidence type="ECO:0000256" key="1">
    <source>
        <dbReference type="ARBA" id="ARBA00023054"/>
    </source>
</evidence>
<dbReference type="GO" id="GO:0007030">
    <property type="term" value="P:Golgi organization"/>
    <property type="evidence" value="ECO:0007669"/>
    <property type="project" value="TreeGrafter"/>
</dbReference>
<reference evidence="5 6" key="1">
    <citation type="submission" date="2022-12" db="EMBL/GenBank/DDBJ databases">
        <title>Chromosome-level genome assembly of true bugs.</title>
        <authorList>
            <person name="Ma L."/>
            <person name="Li H."/>
        </authorList>
    </citation>
    <scope>NUCLEOTIDE SEQUENCE [LARGE SCALE GENOMIC DNA]</scope>
    <source>
        <strain evidence="5">Lab_2022b</strain>
    </source>
</reference>
<protein>
    <recommendedName>
        <fullName evidence="4">Golgin subfamily A conserved domain-containing protein</fullName>
    </recommendedName>
</protein>
<dbReference type="GO" id="GO:0000137">
    <property type="term" value="C:Golgi cis cisterna"/>
    <property type="evidence" value="ECO:0007669"/>
    <property type="project" value="TreeGrafter"/>
</dbReference>
<evidence type="ECO:0000256" key="3">
    <source>
        <dbReference type="SAM" id="MobiDB-lite"/>
    </source>
</evidence>
<feature type="region of interest" description="Disordered" evidence="3">
    <location>
        <begin position="137"/>
        <end position="156"/>
    </location>
</feature>
<feature type="compositionally biased region" description="Basic and acidic residues" evidence="3">
    <location>
        <begin position="1"/>
        <end position="11"/>
    </location>
</feature>
<evidence type="ECO:0000259" key="4">
    <source>
        <dbReference type="Pfam" id="PF15070"/>
    </source>
</evidence>
<gene>
    <name evidence="5" type="ORF">O3M35_004848</name>
</gene>
<feature type="compositionally biased region" description="Polar residues" evidence="3">
    <location>
        <begin position="32"/>
        <end position="57"/>
    </location>
</feature>
<sequence length="771" mass="88092">MDEKTKAEKRAAGRLLLQKYQKKTKDGKASPSHRNNPSDNTVSIDLSTNEKNVQERVNNGDLVNDNKTTTVECYNGAPVDLFTFQKNDSPAEQFFDSFRSSPPQSSPDHSDKCENINEQNPTPLYNIYNTVDRIKENDRAYDGSSTTSRSSKSDDEALKRLMEGQLFTDNLKEEMEKKLTESIERIMLLENEIMRTRQEVEKSKTQEVALEESVRLHLKTIEMLVGEKSELQLELSKVKEESNSNKSKCEEMSGQLKAAMEEIATLKTDLSETYEAREQHNTILKKLEHSLAEANATAELHRKEVIDANEEIKLLKQKIDQLMKNTQEMKKLIDDKDKQLSMAEMRLAQLGDERIPTKDDVNLVENLEKECARLNEEINKLKKEKSDTVSEYQQYINTLNSHMKLINQQYESCLVSKNQLLTREESLVKHISELEKKVQKEHQAGPSLTETNAKLNQELKDANAKLEQLNSSLKEKEDEIIRLNAALEETSTKLNDAELTLERLEIPDARKLQAAMESDRVAATRAIHQNTQLKQHVVELQEAVVRLNNEKLDLTEKWQHEQYVTSELNRELKKFKGKADIQFRDAVAQSTVVFYQDQSCQANIDDIEIPEVTEHVTPEAVVLLERKLKKTMNDYANLHEEKQKLEHLVLHLQSETETIGEYVTLYQNQRCLLQERSKERDRQMAALSKEREELKAKLAQISSLLPQVIPESGSDPVKPTVPNGLESGSPAAKIKNLLTEIETSNLMTDSEAGIHSNFHPCLLCSGKLITI</sequence>
<feature type="region of interest" description="Disordered" evidence="3">
    <location>
        <begin position="1"/>
        <end position="63"/>
    </location>
</feature>
<dbReference type="Gene3D" id="1.20.5.340">
    <property type="match status" value="1"/>
</dbReference>
<evidence type="ECO:0000313" key="5">
    <source>
        <dbReference type="EMBL" id="KAK9509968.1"/>
    </source>
</evidence>
<name>A0AAW1DGD8_9HEMI</name>
<comment type="caution">
    <text evidence="5">The sequence shown here is derived from an EMBL/GenBank/DDBJ whole genome shotgun (WGS) entry which is preliminary data.</text>
</comment>
<dbReference type="EMBL" id="JAPXFL010000002">
    <property type="protein sequence ID" value="KAK9509968.1"/>
    <property type="molecule type" value="Genomic_DNA"/>
</dbReference>
<proteinExistence type="predicted"/>
<feature type="coiled-coil region" evidence="2">
    <location>
        <begin position="452"/>
        <end position="500"/>
    </location>
</feature>
<feature type="region of interest" description="Disordered" evidence="3">
    <location>
        <begin position="96"/>
        <end position="121"/>
    </location>
</feature>
<keyword evidence="6" id="KW-1185">Reference proteome</keyword>
<feature type="domain" description="Golgin subfamily A conserved" evidence="4">
    <location>
        <begin position="374"/>
        <end position="575"/>
    </location>
</feature>
<dbReference type="GO" id="GO:0005801">
    <property type="term" value="C:cis-Golgi network"/>
    <property type="evidence" value="ECO:0007669"/>
    <property type="project" value="TreeGrafter"/>
</dbReference>
<dbReference type="AlphaFoldDB" id="A0AAW1DGD8"/>
<evidence type="ECO:0000313" key="6">
    <source>
        <dbReference type="Proteomes" id="UP001461498"/>
    </source>
</evidence>
<dbReference type="Pfam" id="PF15070">
    <property type="entry name" value="GOLGA2L5"/>
    <property type="match status" value="2"/>
</dbReference>
<feature type="coiled-coil region" evidence="2">
    <location>
        <begin position="172"/>
        <end position="398"/>
    </location>
</feature>
<organism evidence="5 6">
    <name type="scientific">Rhynocoris fuscipes</name>
    <dbReference type="NCBI Taxonomy" id="488301"/>
    <lineage>
        <taxon>Eukaryota</taxon>
        <taxon>Metazoa</taxon>
        <taxon>Ecdysozoa</taxon>
        <taxon>Arthropoda</taxon>
        <taxon>Hexapoda</taxon>
        <taxon>Insecta</taxon>
        <taxon>Pterygota</taxon>
        <taxon>Neoptera</taxon>
        <taxon>Paraneoptera</taxon>
        <taxon>Hemiptera</taxon>
        <taxon>Heteroptera</taxon>
        <taxon>Panheteroptera</taxon>
        <taxon>Cimicomorpha</taxon>
        <taxon>Reduviidae</taxon>
        <taxon>Harpactorinae</taxon>
        <taxon>Harpactorini</taxon>
        <taxon>Rhynocoris</taxon>
    </lineage>
</organism>
<accession>A0AAW1DGD8</accession>
<dbReference type="InterPro" id="IPR043976">
    <property type="entry name" value="GOLGA_cons_dom"/>
</dbReference>
<feature type="coiled-coil region" evidence="2">
    <location>
        <begin position="530"/>
        <end position="557"/>
    </location>
</feature>
<keyword evidence="1 2" id="KW-0175">Coiled coil</keyword>
<feature type="coiled-coil region" evidence="2">
    <location>
        <begin position="621"/>
        <end position="704"/>
    </location>
</feature>